<dbReference type="Pfam" id="PF13404">
    <property type="entry name" value="HTH_AsnC-type"/>
    <property type="match status" value="1"/>
</dbReference>
<dbReference type="PROSITE" id="PS00519">
    <property type="entry name" value="HTH_ASNC_1"/>
    <property type="match status" value="1"/>
</dbReference>
<geneLocation type="plasmid" evidence="5 6">
    <name>pDAETH-3</name>
</geneLocation>
<dbReference type="InterPro" id="IPR011008">
    <property type="entry name" value="Dimeric_a/b-barrel"/>
</dbReference>
<dbReference type="InterPro" id="IPR019885">
    <property type="entry name" value="Tscrpt_reg_HTH_AsnC-type_CS"/>
</dbReference>
<keyword evidence="5" id="KW-0614">Plasmid</keyword>
<dbReference type="InterPro" id="IPR036390">
    <property type="entry name" value="WH_DNA-bd_sf"/>
</dbReference>
<evidence type="ECO:0000256" key="2">
    <source>
        <dbReference type="ARBA" id="ARBA00023125"/>
    </source>
</evidence>
<gene>
    <name evidence="5" type="ORF">DAETH_44680</name>
</gene>
<keyword evidence="6" id="KW-1185">Reference proteome</keyword>
<dbReference type="InterPro" id="IPR019888">
    <property type="entry name" value="Tscrpt_reg_AsnC-like"/>
</dbReference>
<name>A0ABM8AKZ1_9DEIO</name>
<dbReference type="PANTHER" id="PTHR30154">
    <property type="entry name" value="LEUCINE-RESPONSIVE REGULATORY PROTEIN"/>
    <property type="match status" value="1"/>
</dbReference>
<dbReference type="InterPro" id="IPR011991">
    <property type="entry name" value="ArsR-like_HTH"/>
</dbReference>
<dbReference type="InterPro" id="IPR019887">
    <property type="entry name" value="Tscrpt_reg_AsnC/Lrp_C"/>
</dbReference>
<dbReference type="Gene3D" id="1.10.10.10">
    <property type="entry name" value="Winged helix-like DNA-binding domain superfamily/Winged helix DNA-binding domain"/>
    <property type="match status" value="1"/>
</dbReference>
<dbReference type="Gene3D" id="3.30.70.920">
    <property type="match status" value="1"/>
</dbReference>
<dbReference type="Pfam" id="PF01037">
    <property type="entry name" value="AsnC_trans_reg"/>
    <property type="match status" value="1"/>
</dbReference>
<keyword evidence="3" id="KW-0804">Transcription</keyword>
<dbReference type="SMART" id="SM00344">
    <property type="entry name" value="HTH_ASNC"/>
    <property type="match status" value="1"/>
</dbReference>
<sequence length="156" mass="17055">MTFDAERLLDEVGWHILDELQADARLSMAELGRRVGLSAPAAAERVRKLEDAGVISGYRAQVNLGRAGRPLLAFVRISAYGDVKVKVAEVVNKTPEVLEAHRGTGSDCFILKVAVRDIPHLEQVTDRFTMFGQLTTSIVLSSPLEGRVAERLSTPT</sequence>
<evidence type="ECO:0000313" key="6">
    <source>
        <dbReference type="Proteomes" id="UP001064971"/>
    </source>
</evidence>
<dbReference type="PROSITE" id="PS50956">
    <property type="entry name" value="HTH_ASNC_2"/>
    <property type="match status" value="1"/>
</dbReference>
<evidence type="ECO:0000313" key="5">
    <source>
        <dbReference type="EMBL" id="BDP44499.1"/>
    </source>
</evidence>
<evidence type="ECO:0000256" key="3">
    <source>
        <dbReference type="ARBA" id="ARBA00023163"/>
    </source>
</evidence>
<dbReference type="PANTHER" id="PTHR30154:SF53">
    <property type="entry name" value="HTH-TYPE TRANSCRIPTIONAL REGULATOR LRPC"/>
    <property type="match status" value="1"/>
</dbReference>
<proteinExistence type="predicted"/>
<evidence type="ECO:0000259" key="4">
    <source>
        <dbReference type="PROSITE" id="PS50956"/>
    </source>
</evidence>
<dbReference type="SUPFAM" id="SSF54909">
    <property type="entry name" value="Dimeric alpha+beta barrel"/>
    <property type="match status" value="1"/>
</dbReference>
<accession>A0ABM8AKZ1</accession>
<dbReference type="RefSeq" id="WP_264778751.1">
    <property type="nucleotide sequence ID" value="NZ_AP026563.1"/>
</dbReference>
<dbReference type="InterPro" id="IPR000485">
    <property type="entry name" value="AsnC-type_HTH_dom"/>
</dbReference>
<organism evidence="5 6">
    <name type="scientific">Deinococcus aetherius</name>
    <dbReference type="NCBI Taxonomy" id="200252"/>
    <lineage>
        <taxon>Bacteria</taxon>
        <taxon>Thermotogati</taxon>
        <taxon>Deinococcota</taxon>
        <taxon>Deinococci</taxon>
        <taxon>Deinococcales</taxon>
        <taxon>Deinococcaceae</taxon>
        <taxon>Deinococcus</taxon>
    </lineage>
</organism>
<feature type="domain" description="HTH asnC-type" evidence="4">
    <location>
        <begin position="9"/>
        <end position="70"/>
    </location>
</feature>
<dbReference type="SUPFAM" id="SSF46785">
    <property type="entry name" value="Winged helix' DNA-binding domain"/>
    <property type="match status" value="1"/>
</dbReference>
<reference evidence="5" key="1">
    <citation type="submission" date="2022-07" db="EMBL/GenBank/DDBJ databases">
        <title>Complete Genome Sequence of the Radioresistant Bacterium Deinococcus aetherius ST0316, Isolated from the Air Dust collected in Lower Stratosphere above Japan.</title>
        <authorList>
            <person name="Satoh K."/>
            <person name="Hagiwara K."/>
            <person name="Katsumata K."/>
            <person name="Kubo A."/>
            <person name="Yokobori S."/>
            <person name="Yamagishi A."/>
            <person name="Oono Y."/>
            <person name="Narumi I."/>
        </authorList>
    </citation>
    <scope>NUCLEOTIDE SEQUENCE</scope>
    <source>
        <strain evidence="5">ST0316</strain>
        <plasmid evidence="5">pDAETH-3</plasmid>
    </source>
</reference>
<evidence type="ECO:0000256" key="1">
    <source>
        <dbReference type="ARBA" id="ARBA00023015"/>
    </source>
</evidence>
<keyword evidence="1" id="KW-0805">Transcription regulation</keyword>
<dbReference type="CDD" id="cd00090">
    <property type="entry name" value="HTH_ARSR"/>
    <property type="match status" value="1"/>
</dbReference>
<protein>
    <submittedName>
        <fullName evidence="5">AsnC family transcriptional regulator</fullName>
    </submittedName>
</protein>
<dbReference type="InterPro" id="IPR036388">
    <property type="entry name" value="WH-like_DNA-bd_sf"/>
</dbReference>
<dbReference type="EMBL" id="AP026563">
    <property type="protein sequence ID" value="BDP44499.1"/>
    <property type="molecule type" value="Genomic_DNA"/>
</dbReference>
<keyword evidence="2" id="KW-0238">DNA-binding</keyword>
<dbReference type="PRINTS" id="PR00033">
    <property type="entry name" value="HTHASNC"/>
</dbReference>
<dbReference type="Proteomes" id="UP001064971">
    <property type="component" value="Plasmid pDAETH-3"/>
</dbReference>